<organism evidence="13 14">
    <name type="scientific">Eucalyptus globulus</name>
    <name type="common">Tasmanian blue gum</name>
    <dbReference type="NCBI Taxonomy" id="34317"/>
    <lineage>
        <taxon>Eukaryota</taxon>
        <taxon>Viridiplantae</taxon>
        <taxon>Streptophyta</taxon>
        <taxon>Embryophyta</taxon>
        <taxon>Tracheophyta</taxon>
        <taxon>Spermatophyta</taxon>
        <taxon>Magnoliopsida</taxon>
        <taxon>eudicotyledons</taxon>
        <taxon>Gunneridae</taxon>
        <taxon>Pentapetalae</taxon>
        <taxon>rosids</taxon>
        <taxon>malvids</taxon>
        <taxon>Myrtales</taxon>
        <taxon>Myrtaceae</taxon>
        <taxon>Myrtoideae</taxon>
        <taxon>Eucalypteae</taxon>
        <taxon>Eucalyptus</taxon>
    </lineage>
</organism>
<keyword evidence="3" id="KW-0597">Phosphoprotein</keyword>
<evidence type="ECO:0000256" key="6">
    <source>
        <dbReference type="ARBA" id="ARBA00023125"/>
    </source>
</evidence>
<sequence length="360" mass="39300">MEGGDDAVAPFVAKTYHMVDDPATDVLVRWGRANNSFIVTDPLEFSLRILPAYFKHGNFSSFVRQLNTYGFKKVDPDKWEFANEYFLRGQTHLLSSIARRKHNPRNAAHPQSGNSSGGDGEDEDVAMEISRLRQEQKTLEQELQGMSKRLEATERRPHQMMEFLHKVVEDPQLILRMMLEKDKTRQLICEKKRSFLKSSSSSNLSSSPSTSSSPTPSASPSSSSSFSRALDAPNSVMNEIEKDESRTHLRPPPQKTNIFVAPNWHGADASLGMPRWEAASAGRVASMASEPAMANWSLLPAAGAGGGNNGAGAALPQQHGLSGFSGGGDSGWESGYLGEAAAPLVEAPPPPPYPFSLFFH</sequence>
<dbReference type="Proteomes" id="UP001634007">
    <property type="component" value="Unassembled WGS sequence"/>
</dbReference>
<evidence type="ECO:0000256" key="7">
    <source>
        <dbReference type="ARBA" id="ARBA00023163"/>
    </source>
</evidence>
<name>A0ABD3LC63_EUCGL</name>
<keyword evidence="4" id="KW-0805">Transcription regulation</keyword>
<evidence type="ECO:0000256" key="11">
    <source>
        <dbReference type="SAM" id="MobiDB-lite"/>
    </source>
</evidence>
<dbReference type="PROSITE" id="PS00434">
    <property type="entry name" value="HSF_DOMAIN"/>
    <property type="match status" value="1"/>
</dbReference>
<keyword evidence="10" id="KW-0175">Coiled coil</keyword>
<evidence type="ECO:0000256" key="4">
    <source>
        <dbReference type="ARBA" id="ARBA00023015"/>
    </source>
</evidence>
<evidence type="ECO:0000256" key="5">
    <source>
        <dbReference type="ARBA" id="ARBA00023016"/>
    </source>
</evidence>
<comment type="subcellular location">
    <subcellularLocation>
        <location evidence="1">Nucleus</location>
    </subcellularLocation>
</comment>
<reference evidence="13 14" key="1">
    <citation type="submission" date="2024-11" db="EMBL/GenBank/DDBJ databases">
        <title>Chromosome-level genome assembly of Eucalyptus globulus Labill. provides insights into its genome evolution.</title>
        <authorList>
            <person name="Li X."/>
        </authorList>
    </citation>
    <scope>NUCLEOTIDE SEQUENCE [LARGE SCALE GENOMIC DNA]</scope>
    <source>
        <strain evidence="13">CL2024</strain>
        <tissue evidence="13">Fresh tender leaves</tissue>
    </source>
</reference>
<dbReference type="SUPFAM" id="SSF46785">
    <property type="entry name" value="Winged helix' DNA-binding domain"/>
    <property type="match status" value="1"/>
</dbReference>
<evidence type="ECO:0000256" key="8">
    <source>
        <dbReference type="ARBA" id="ARBA00023242"/>
    </source>
</evidence>
<gene>
    <name evidence="13" type="ORF">ACJRO7_016312</name>
</gene>
<evidence type="ECO:0000313" key="14">
    <source>
        <dbReference type="Proteomes" id="UP001634007"/>
    </source>
</evidence>
<protein>
    <recommendedName>
        <fullName evidence="12">HSF-type DNA-binding domain-containing protein</fullName>
    </recommendedName>
</protein>
<evidence type="ECO:0000256" key="10">
    <source>
        <dbReference type="SAM" id="Coils"/>
    </source>
</evidence>
<dbReference type="GO" id="GO:0003677">
    <property type="term" value="F:DNA binding"/>
    <property type="evidence" value="ECO:0007669"/>
    <property type="project" value="UniProtKB-KW"/>
</dbReference>
<accession>A0ABD3LC63</accession>
<proteinExistence type="inferred from homology"/>
<comment type="caution">
    <text evidence="13">The sequence shown here is derived from an EMBL/GenBank/DDBJ whole genome shotgun (WGS) entry which is preliminary data.</text>
</comment>
<comment type="subunit">
    <text evidence="2">Homotrimer.</text>
</comment>
<feature type="region of interest" description="Disordered" evidence="11">
    <location>
        <begin position="101"/>
        <end position="122"/>
    </location>
</feature>
<feature type="compositionally biased region" description="Low complexity" evidence="11">
    <location>
        <begin position="197"/>
        <end position="229"/>
    </location>
</feature>
<evidence type="ECO:0000313" key="13">
    <source>
        <dbReference type="EMBL" id="KAL3747501.1"/>
    </source>
</evidence>
<feature type="region of interest" description="Disordered" evidence="11">
    <location>
        <begin position="197"/>
        <end position="230"/>
    </location>
</feature>
<keyword evidence="6" id="KW-0238">DNA-binding</keyword>
<evidence type="ECO:0000256" key="2">
    <source>
        <dbReference type="ARBA" id="ARBA00011233"/>
    </source>
</evidence>
<dbReference type="SMART" id="SM00415">
    <property type="entry name" value="HSF"/>
    <property type="match status" value="1"/>
</dbReference>
<evidence type="ECO:0000259" key="12">
    <source>
        <dbReference type="PROSITE" id="PS00434"/>
    </source>
</evidence>
<dbReference type="FunFam" id="1.10.10.10:FF:000037">
    <property type="entry name" value="Heat stress transcription factor B-4"/>
    <property type="match status" value="1"/>
</dbReference>
<dbReference type="PRINTS" id="PR00056">
    <property type="entry name" value="HSFDOMAIN"/>
</dbReference>
<feature type="domain" description="HSF-type DNA-binding" evidence="12">
    <location>
        <begin position="50"/>
        <end position="74"/>
    </location>
</feature>
<keyword evidence="14" id="KW-1185">Reference proteome</keyword>
<keyword evidence="5" id="KW-0346">Stress response</keyword>
<dbReference type="Gene3D" id="1.10.10.10">
    <property type="entry name" value="Winged helix-like DNA-binding domain superfamily/Winged helix DNA-binding domain"/>
    <property type="match status" value="1"/>
</dbReference>
<dbReference type="AlphaFoldDB" id="A0ABD3LC63"/>
<evidence type="ECO:0000256" key="9">
    <source>
        <dbReference type="RuleBase" id="RU004020"/>
    </source>
</evidence>
<dbReference type="InterPro" id="IPR036390">
    <property type="entry name" value="WH_DNA-bd_sf"/>
</dbReference>
<evidence type="ECO:0000256" key="1">
    <source>
        <dbReference type="ARBA" id="ARBA00004123"/>
    </source>
</evidence>
<dbReference type="InterPro" id="IPR036388">
    <property type="entry name" value="WH-like_DNA-bd_sf"/>
</dbReference>
<keyword evidence="7" id="KW-0804">Transcription</keyword>
<feature type="coiled-coil region" evidence="10">
    <location>
        <begin position="122"/>
        <end position="156"/>
    </location>
</feature>
<evidence type="ECO:0000256" key="3">
    <source>
        <dbReference type="ARBA" id="ARBA00022553"/>
    </source>
</evidence>
<dbReference type="Pfam" id="PF00447">
    <property type="entry name" value="HSF_DNA-bind"/>
    <property type="match status" value="1"/>
</dbReference>
<dbReference type="InterPro" id="IPR000232">
    <property type="entry name" value="HSF_DNA-bd"/>
</dbReference>
<dbReference type="PANTHER" id="PTHR10015:SF332">
    <property type="entry name" value="HEAT STRESS TRANSCRIPTION FACTOR C-1"/>
    <property type="match status" value="1"/>
</dbReference>
<keyword evidence="8" id="KW-0539">Nucleus</keyword>
<dbReference type="GO" id="GO:0005634">
    <property type="term" value="C:nucleus"/>
    <property type="evidence" value="ECO:0007669"/>
    <property type="project" value="UniProtKB-SubCell"/>
</dbReference>
<dbReference type="PANTHER" id="PTHR10015">
    <property type="entry name" value="HEAT SHOCK TRANSCRIPTION FACTOR"/>
    <property type="match status" value="1"/>
</dbReference>
<comment type="similarity">
    <text evidence="9">Belongs to the HSF family.</text>
</comment>
<dbReference type="EMBL" id="JBJKBG010000003">
    <property type="protein sequence ID" value="KAL3747501.1"/>
    <property type="molecule type" value="Genomic_DNA"/>
</dbReference>